<dbReference type="InterPro" id="IPR025337">
    <property type="entry name" value="Questin_oxidase-like"/>
</dbReference>
<dbReference type="EMBL" id="JANBQF010000652">
    <property type="protein sequence ID" value="KAJ1999734.1"/>
    <property type="molecule type" value="Genomic_DNA"/>
</dbReference>
<evidence type="ECO:0000313" key="2">
    <source>
        <dbReference type="EMBL" id="KAJ1999734.1"/>
    </source>
</evidence>
<sequence length="235" mass="26631">MANLSFDNDDYSVIDKAAMVLAHNPVGLTLPGIDHVTHREATRLCARDYLENHVFFNEHRFHNHLNHHLLAAFSMGASPARLQRIFDINKPIQRPALVPCNDVTITPDNFTKYLSDESYYPNFVAFYRRELAKSDDNWSAVVAHYAFHPDMFPLFMSGLLHPFIQLGYGLEFKSEAIIATALAQASVHQPQFARIFDRDTFDDICAANQDEDSSSIGLPLLAILDKLRNDPLSKN</sequence>
<dbReference type="Pfam" id="PF14027">
    <property type="entry name" value="Questin_oxidase"/>
    <property type="match status" value="1"/>
</dbReference>
<comment type="caution">
    <text evidence="2">The sequence shown here is derived from an EMBL/GenBank/DDBJ whole genome shotgun (WGS) entry which is preliminary data.</text>
</comment>
<evidence type="ECO:0000313" key="3">
    <source>
        <dbReference type="Proteomes" id="UP001150907"/>
    </source>
</evidence>
<keyword evidence="3" id="KW-1185">Reference proteome</keyword>
<dbReference type="PANTHER" id="PTHR35870:SF1">
    <property type="entry name" value="PROTEIN, PUTATIVE (AFU_ORTHOLOGUE AFUA_5G03330)-RELATED"/>
    <property type="match status" value="1"/>
</dbReference>
<accession>A0A9W8BA53</accession>
<protein>
    <submittedName>
        <fullName evidence="2">Uncharacterized protein</fullName>
    </submittedName>
</protein>
<dbReference type="GO" id="GO:0016491">
    <property type="term" value="F:oxidoreductase activity"/>
    <property type="evidence" value="ECO:0007669"/>
    <property type="project" value="UniProtKB-KW"/>
</dbReference>
<gene>
    <name evidence="2" type="ORF">H4R26_004939</name>
</gene>
<dbReference type="OrthoDB" id="10004862at2759"/>
<dbReference type="Proteomes" id="UP001150907">
    <property type="component" value="Unassembled WGS sequence"/>
</dbReference>
<organism evidence="2 3">
    <name type="scientific">Coemansia thaxteri</name>
    <dbReference type="NCBI Taxonomy" id="2663907"/>
    <lineage>
        <taxon>Eukaryota</taxon>
        <taxon>Fungi</taxon>
        <taxon>Fungi incertae sedis</taxon>
        <taxon>Zoopagomycota</taxon>
        <taxon>Kickxellomycotina</taxon>
        <taxon>Kickxellomycetes</taxon>
        <taxon>Kickxellales</taxon>
        <taxon>Kickxellaceae</taxon>
        <taxon>Coemansia</taxon>
    </lineage>
</organism>
<keyword evidence="1" id="KW-0560">Oxidoreductase</keyword>
<proteinExistence type="predicted"/>
<dbReference type="PANTHER" id="PTHR35870">
    <property type="entry name" value="PROTEIN, PUTATIVE (AFU_ORTHOLOGUE AFUA_5G03330)-RELATED"/>
    <property type="match status" value="1"/>
</dbReference>
<name>A0A9W8BA53_9FUNG</name>
<reference evidence="2" key="1">
    <citation type="submission" date="2022-07" db="EMBL/GenBank/DDBJ databases">
        <title>Phylogenomic reconstructions and comparative analyses of Kickxellomycotina fungi.</title>
        <authorList>
            <person name="Reynolds N.K."/>
            <person name="Stajich J.E."/>
            <person name="Barry K."/>
            <person name="Grigoriev I.V."/>
            <person name="Crous P."/>
            <person name="Smith M.E."/>
        </authorList>
    </citation>
    <scope>NUCLEOTIDE SEQUENCE</scope>
    <source>
        <strain evidence="2">IMI 214461</strain>
    </source>
</reference>
<dbReference type="AlphaFoldDB" id="A0A9W8BA53"/>
<evidence type="ECO:0000256" key="1">
    <source>
        <dbReference type="ARBA" id="ARBA00023002"/>
    </source>
</evidence>
<feature type="non-terminal residue" evidence="2">
    <location>
        <position position="235"/>
    </location>
</feature>